<organism evidence="3 4">
    <name type="scientific">Brachybacterium nesterenkovii</name>
    <dbReference type="NCBI Taxonomy" id="47847"/>
    <lineage>
        <taxon>Bacteria</taxon>
        <taxon>Bacillati</taxon>
        <taxon>Actinomycetota</taxon>
        <taxon>Actinomycetes</taxon>
        <taxon>Micrococcales</taxon>
        <taxon>Dermabacteraceae</taxon>
        <taxon>Brachybacterium</taxon>
    </lineage>
</organism>
<dbReference type="Pfam" id="PF17775">
    <property type="entry name" value="YchJ_M-like"/>
    <property type="match status" value="1"/>
</dbReference>
<accession>A0A1X6WU52</accession>
<feature type="domain" description="YchJ-like middle NTF2-like" evidence="2">
    <location>
        <begin position="55"/>
        <end position="154"/>
    </location>
</feature>
<keyword evidence="4" id="KW-1185">Reference proteome</keyword>
<sequence length="158" mass="16832">MGRSSHAARGGSDTGCMSPSTASPSPAHLPTCPCGSGAPEDSCCQPVLMGAAAVTAEALMRSRFTAFARGHVEHLLRSWHSATRPARNELAGSLDPDRRWTRLVIHETEGGGAADSEGIVEFTAIAREADGSKVRLRERSRFVREGGRWVYVDGDVQA</sequence>
<evidence type="ECO:0000259" key="2">
    <source>
        <dbReference type="Pfam" id="PF17775"/>
    </source>
</evidence>
<dbReference type="InterPro" id="IPR048469">
    <property type="entry name" value="YchJ-like_M"/>
</dbReference>
<reference evidence="3 4" key="1">
    <citation type="submission" date="2017-02" db="EMBL/GenBank/DDBJ databases">
        <authorList>
            <person name="Peterson S.W."/>
        </authorList>
    </citation>
    <scope>NUCLEOTIDE SEQUENCE [LARGE SCALE GENOMIC DNA]</scope>
    <source>
        <strain evidence="3 4">CIP104813</strain>
    </source>
</reference>
<dbReference type="InterPro" id="IPR032710">
    <property type="entry name" value="NTF2-like_dom_sf"/>
</dbReference>
<dbReference type="SUPFAM" id="SSF54427">
    <property type="entry name" value="NTF2-like"/>
    <property type="match status" value="1"/>
</dbReference>
<name>A0A1X6WU52_9MICO</name>
<dbReference type="EMBL" id="FWFG01000019">
    <property type="protein sequence ID" value="SLM88635.1"/>
    <property type="molecule type" value="Genomic_DNA"/>
</dbReference>
<dbReference type="AlphaFoldDB" id="A0A1X6WU52"/>
<feature type="region of interest" description="Disordered" evidence="1">
    <location>
        <begin position="1"/>
        <end position="29"/>
    </location>
</feature>
<evidence type="ECO:0000313" key="3">
    <source>
        <dbReference type="EMBL" id="SLM88635.1"/>
    </source>
</evidence>
<dbReference type="Proteomes" id="UP000195981">
    <property type="component" value="Unassembled WGS sequence"/>
</dbReference>
<gene>
    <name evidence="3" type="ORF">FM110_02110</name>
</gene>
<evidence type="ECO:0000313" key="4">
    <source>
        <dbReference type="Proteomes" id="UP000195981"/>
    </source>
</evidence>
<dbReference type="Gene3D" id="3.10.450.50">
    <property type="match status" value="1"/>
</dbReference>
<protein>
    <submittedName>
        <fullName evidence="3">UPF0225 protein YchJ</fullName>
    </submittedName>
</protein>
<evidence type="ECO:0000256" key="1">
    <source>
        <dbReference type="SAM" id="MobiDB-lite"/>
    </source>
</evidence>
<proteinExistence type="predicted"/>
<feature type="compositionally biased region" description="Polar residues" evidence="1">
    <location>
        <begin position="15"/>
        <end position="24"/>
    </location>
</feature>